<evidence type="ECO:0000256" key="1">
    <source>
        <dbReference type="SAM" id="Phobius"/>
    </source>
</evidence>
<evidence type="ECO:0000313" key="2">
    <source>
        <dbReference type="EMBL" id="SFD38205.1"/>
    </source>
</evidence>
<sequence length="56" mass="5676">MAQALLPGTRARGSGRRHPLVALAMVLPCAFVLALMFGGVEAVVAQTSSVAGVLGR</sequence>
<gene>
    <name evidence="2" type="ORF">SAMN05421773_11438</name>
</gene>
<reference evidence="2 3" key="1">
    <citation type="submission" date="2016-10" db="EMBL/GenBank/DDBJ databases">
        <authorList>
            <person name="de Groot N.N."/>
        </authorList>
    </citation>
    <scope>NUCLEOTIDE SEQUENCE [LARGE SCALE GENOMIC DNA]</scope>
    <source>
        <strain evidence="2 3">CGMCC 4.5739</strain>
    </source>
</reference>
<dbReference type="Proteomes" id="UP000199207">
    <property type="component" value="Unassembled WGS sequence"/>
</dbReference>
<proteinExistence type="predicted"/>
<keyword evidence="1" id="KW-1133">Transmembrane helix</keyword>
<keyword evidence="1" id="KW-0812">Transmembrane</keyword>
<keyword evidence="1" id="KW-0472">Membrane</keyword>
<accession>A0A1I1RVD1</accession>
<protein>
    <submittedName>
        <fullName evidence="2">Uncharacterized protein</fullName>
    </submittedName>
</protein>
<dbReference type="RefSeq" id="WP_175541526.1">
    <property type="nucleotide sequence ID" value="NZ_FOLM01000014.1"/>
</dbReference>
<keyword evidence="3" id="KW-1185">Reference proteome</keyword>
<name>A0A1I1RVD1_9ACTN</name>
<organism evidence="2 3">
    <name type="scientific">Streptomyces aidingensis</name>
    <dbReference type="NCBI Taxonomy" id="910347"/>
    <lineage>
        <taxon>Bacteria</taxon>
        <taxon>Bacillati</taxon>
        <taxon>Actinomycetota</taxon>
        <taxon>Actinomycetes</taxon>
        <taxon>Kitasatosporales</taxon>
        <taxon>Streptomycetaceae</taxon>
        <taxon>Streptomyces</taxon>
    </lineage>
</organism>
<dbReference type="AlphaFoldDB" id="A0A1I1RVD1"/>
<feature type="transmembrane region" description="Helical" evidence="1">
    <location>
        <begin position="20"/>
        <end position="40"/>
    </location>
</feature>
<dbReference type="STRING" id="910347.SAMN05421773_11438"/>
<evidence type="ECO:0000313" key="3">
    <source>
        <dbReference type="Proteomes" id="UP000199207"/>
    </source>
</evidence>
<dbReference type="EMBL" id="FOLM01000014">
    <property type="protein sequence ID" value="SFD38205.1"/>
    <property type="molecule type" value="Genomic_DNA"/>
</dbReference>